<feature type="compositionally biased region" description="Polar residues" evidence="1">
    <location>
        <begin position="30"/>
        <end position="39"/>
    </location>
</feature>
<dbReference type="Proteomes" id="UP001383192">
    <property type="component" value="Unassembled WGS sequence"/>
</dbReference>
<organism evidence="2 3">
    <name type="scientific">Paramarasmius palmivorus</name>
    <dbReference type="NCBI Taxonomy" id="297713"/>
    <lineage>
        <taxon>Eukaryota</taxon>
        <taxon>Fungi</taxon>
        <taxon>Dikarya</taxon>
        <taxon>Basidiomycota</taxon>
        <taxon>Agaricomycotina</taxon>
        <taxon>Agaricomycetes</taxon>
        <taxon>Agaricomycetidae</taxon>
        <taxon>Agaricales</taxon>
        <taxon>Marasmiineae</taxon>
        <taxon>Marasmiaceae</taxon>
        <taxon>Paramarasmius</taxon>
    </lineage>
</organism>
<reference evidence="2 3" key="1">
    <citation type="submission" date="2024-01" db="EMBL/GenBank/DDBJ databases">
        <title>A draft genome for a cacao thread blight-causing isolate of Paramarasmius palmivorus.</title>
        <authorList>
            <person name="Baruah I.K."/>
            <person name="Bukari Y."/>
            <person name="Amoako-Attah I."/>
            <person name="Meinhardt L.W."/>
            <person name="Bailey B.A."/>
            <person name="Cohen S.P."/>
        </authorList>
    </citation>
    <scope>NUCLEOTIDE SEQUENCE [LARGE SCALE GENOMIC DNA]</scope>
    <source>
        <strain evidence="2 3">GH-12</strain>
    </source>
</reference>
<feature type="compositionally biased region" description="Polar residues" evidence="1">
    <location>
        <begin position="78"/>
        <end position="95"/>
    </location>
</feature>
<protein>
    <submittedName>
        <fullName evidence="2">Uncharacterized protein</fullName>
    </submittedName>
</protein>
<keyword evidence="3" id="KW-1185">Reference proteome</keyword>
<dbReference type="EMBL" id="JAYKXP010000118">
    <property type="protein sequence ID" value="KAK7024617.1"/>
    <property type="molecule type" value="Genomic_DNA"/>
</dbReference>
<feature type="region of interest" description="Disordered" evidence="1">
    <location>
        <begin position="1"/>
        <end position="143"/>
    </location>
</feature>
<comment type="caution">
    <text evidence="2">The sequence shown here is derived from an EMBL/GenBank/DDBJ whole genome shotgun (WGS) entry which is preliminary data.</text>
</comment>
<evidence type="ECO:0000256" key="1">
    <source>
        <dbReference type="SAM" id="MobiDB-lite"/>
    </source>
</evidence>
<dbReference type="AlphaFoldDB" id="A0AAW0BH06"/>
<name>A0AAW0BH06_9AGAR</name>
<evidence type="ECO:0000313" key="2">
    <source>
        <dbReference type="EMBL" id="KAK7024617.1"/>
    </source>
</evidence>
<accession>A0AAW0BH06</accession>
<sequence>MAYRLNKPRPLISKQLIGEETPAPPKPLISRQTFYTSSFLERRRQERVGKPLFEEEAAESAVTTEERSFDGDSEYEDSNSATSGSGEYSPSSRDSTPLHEDSDETCSVSAGPRARNLATALSLPQATGVPIRKPPGEAGHPKNGGYSLEATLINVHHWSKSGYDVINSQTKGLTAELLDTTKNYKDQDQKLKQSVCNFLLQDFPFLEDYVDCWPVRDMMKAHLKHRKSPGKKRV</sequence>
<feature type="compositionally biased region" description="Basic and acidic residues" evidence="1">
    <location>
        <begin position="40"/>
        <end position="53"/>
    </location>
</feature>
<proteinExistence type="predicted"/>
<gene>
    <name evidence="2" type="ORF">VNI00_016121</name>
</gene>
<evidence type="ECO:0000313" key="3">
    <source>
        <dbReference type="Proteomes" id="UP001383192"/>
    </source>
</evidence>